<feature type="transmembrane region" description="Helical" evidence="5">
    <location>
        <begin position="433"/>
        <end position="452"/>
    </location>
</feature>
<feature type="transmembrane region" description="Helical" evidence="5">
    <location>
        <begin position="308"/>
        <end position="334"/>
    </location>
</feature>
<protein>
    <recommendedName>
        <fullName evidence="6">Major facilitator superfamily (MFS) profile domain-containing protein</fullName>
    </recommendedName>
</protein>
<dbReference type="PANTHER" id="PTHR23502">
    <property type="entry name" value="MAJOR FACILITATOR SUPERFAMILY"/>
    <property type="match status" value="1"/>
</dbReference>
<feature type="transmembrane region" description="Helical" evidence="5">
    <location>
        <begin position="185"/>
        <end position="204"/>
    </location>
</feature>
<comment type="subcellular location">
    <subcellularLocation>
        <location evidence="1">Membrane</location>
        <topology evidence="1">Multi-pass membrane protein</topology>
    </subcellularLocation>
</comment>
<feature type="transmembrane region" description="Helical" evidence="5">
    <location>
        <begin position="399"/>
        <end position="418"/>
    </location>
</feature>
<dbReference type="Pfam" id="PF07690">
    <property type="entry name" value="MFS_1"/>
    <property type="match status" value="1"/>
</dbReference>
<evidence type="ECO:0000259" key="6">
    <source>
        <dbReference type="PROSITE" id="PS50850"/>
    </source>
</evidence>
<organism evidence="7 8">
    <name type="scientific">Exophiala aquamarina CBS 119918</name>
    <dbReference type="NCBI Taxonomy" id="1182545"/>
    <lineage>
        <taxon>Eukaryota</taxon>
        <taxon>Fungi</taxon>
        <taxon>Dikarya</taxon>
        <taxon>Ascomycota</taxon>
        <taxon>Pezizomycotina</taxon>
        <taxon>Eurotiomycetes</taxon>
        <taxon>Chaetothyriomycetidae</taxon>
        <taxon>Chaetothyriales</taxon>
        <taxon>Herpotrichiellaceae</taxon>
        <taxon>Exophiala</taxon>
    </lineage>
</organism>
<dbReference type="Proteomes" id="UP000027920">
    <property type="component" value="Unassembled WGS sequence"/>
</dbReference>
<dbReference type="AlphaFoldDB" id="A0A072PGM6"/>
<feature type="transmembrane region" description="Helical" evidence="5">
    <location>
        <begin position="495"/>
        <end position="513"/>
    </location>
</feature>
<sequence>MATKMLSWNDTNKGDIPTEHAEVAGKEEDLIKQAYPGVNIGAQEVQITASHKEYLTRRHGTCELDPLPSEDPADPYNWPRWRVNVNLVLISFHALMIGFMTGGLIPAFGALAEEFDVSLNAAVYTTSTQILFLGIAPLFWGPLAERYGRRPVWLISTLLSMACNLGCALAKTYPQLLVARIFQSIFNSPAGAIGGAVVVDLFFAHERARKMGIWTLMVTIGNPLGPFLMGFVATRAGWRWIFWIFTVINGIQFLCYFFFSPETKYIREYDNAAATPVTTDKTITGRYMSFGKIEGTTPLRHQDFYRPLTILSCLSVAIPTLAHSVMFCFCSVLICVEIPGLLGVKFNLNFESIGLNFMSNIIGGVIGELAGGPLLDYFRNRRGRSGKTARSMAPEHHLHLSYPAYALCIAGFVVFLVTLDQADVGRWNIRPDVGLAVCAAGNQMMTTVLFTYAIERNLDNASNVGVALIMVRQIWSFIGPFWFPYMFDSTGLRGAAALCSGIMLAFAVAPTALQQIWIGPRYA</sequence>
<dbReference type="PROSITE" id="PS50850">
    <property type="entry name" value="MFS"/>
    <property type="match status" value="1"/>
</dbReference>
<dbReference type="VEuPathDB" id="FungiDB:A1O9_06384"/>
<evidence type="ECO:0000256" key="5">
    <source>
        <dbReference type="SAM" id="Phobius"/>
    </source>
</evidence>
<evidence type="ECO:0000256" key="3">
    <source>
        <dbReference type="ARBA" id="ARBA00022989"/>
    </source>
</evidence>
<keyword evidence="4 5" id="KW-0472">Membrane</keyword>
<keyword evidence="3 5" id="KW-1133">Transmembrane helix</keyword>
<feature type="transmembrane region" description="Helical" evidence="5">
    <location>
        <begin position="87"/>
        <end position="109"/>
    </location>
</feature>
<evidence type="ECO:0000313" key="7">
    <source>
        <dbReference type="EMBL" id="KEF58458.1"/>
    </source>
</evidence>
<dbReference type="GO" id="GO:0022857">
    <property type="term" value="F:transmembrane transporter activity"/>
    <property type="evidence" value="ECO:0007669"/>
    <property type="project" value="InterPro"/>
</dbReference>
<evidence type="ECO:0000256" key="2">
    <source>
        <dbReference type="ARBA" id="ARBA00022692"/>
    </source>
</evidence>
<reference evidence="7 8" key="1">
    <citation type="submission" date="2013-03" db="EMBL/GenBank/DDBJ databases">
        <title>The Genome Sequence of Exophiala aquamarina CBS 119918.</title>
        <authorList>
            <consortium name="The Broad Institute Genomics Platform"/>
            <person name="Cuomo C."/>
            <person name="de Hoog S."/>
            <person name="Gorbushina A."/>
            <person name="Walker B."/>
            <person name="Young S.K."/>
            <person name="Zeng Q."/>
            <person name="Gargeya S."/>
            <person name="Fitzgerald M."/>
            <person name="Haas B."/>
            <person name="Abouelleil A."/>
            <person name="Allen A.W."/>
            <person name="Alvarado L."/>
            <person name="Arachchi H.M."/>
            <person name="Berlin A.M."/>
            <person name="Chapman S.B."/>
            <person name="Gainer-Dewar J."/>
            <person name="Goldberg J."/>
            <person name="Griggs A."/>
            <person name="Gujja S."/>
            <person name="Hansen M."/>
            <person name="Howarth C."/>
            <person name="Imamovic A."/>
            <person name="Ireland A."/>
            <person name="Larimer J."/>
            <person name="McCowan C."/>
            <person name="Murphy C."/>
            <person name="Pearson M."/>
            <person name="Poon T.W."/>
            <person name="Priest M."/>
            <person name="Roberts A."/>
            <person name="Saif S."/>
            <person name="Shea T."/>
            <person name="Sisk P."/>
            <person name="Sykes S."/>
            <person name="Wortman J."/>
            <person name="Nusbaum C."/>
            <person name="Birren B."/>
        </authorList>
    </citation>
    <scope>NUCLEOTIDE SEQUENCE [LARGE SCALE GENOMIC DNA]</scope>
    <source>
        <strain evidence="7 8">CBS 119918</strain>
    </source>
</reference>
<evidence type="ECO:0000256" key="1">
    <source>
        <dbReference type="ARBA" id="ARBA00004141"/>
    </source>
</evidence>
<dbReference type="OrthoDB" id="4110464at2759"/>
<dbReference type="GO" id="GO:0005886">
    <property type="term" value="C:plasma membrane"/>
    <property type="evidence" value="ECO:0007669"/>
    <property type="project" value="TreeGrafter"/>
</dbReference>
<accession>A0A072PGM6</accession>
<feature type="transmembrane region" description="Helical" evidence="5">
    <location>
        <begin position="240"/>
        <end position="259"/>
    </location>
</feature>
<dbReference type="EMBL" id="AMGV01000004">
    <property type="protein sequence ID" value="KEF58458.1"/>
    <property type="molecule type" value="Genomic_DNA"/>
</dbReference>
<feature type="transmembrane region" description="Helical" evidence="5">
    <location>
        <begin position="354"/>
        <end position="378"/>
    </location>
</feature>
<keyword evidence="2 5" id="KW-0812">Transmembrane</keyword>
<feature type="transmembrane region" description="Helical" evidence="5">
    <location>
        <begin position="464"/>
        <end position="483"/>
    </location>
</feature>
<evidence type="ECO:0000256" key="4">
    <source>
        <dbReference type="ARBA" id="ARBA00023136"/>
    </source>
</evidence>
<dbReference type="InterPro" id="IPR020846">
    <property type="entry name" value="MFS_dom"/>
</dbReference>
<dbReference type="Gene3D" id="1.20.1250.20">
    <property type="entry name" value="MFS general substrate transporter like domains"/>
    <property type="match status" value="1"/>
</dbReference>
<feature type="transmembrane region" description="Helical" evidence="5">
    <location>
        <begin position="211"/>
        <end position="234"/>
    </location>
</feature>
<gene>
    <name evidence="7" type="ORF">A1O9_06384</name>
</gene>
<feature type="transmembrane region" description="Helical" evidence="5">
    <location>
        <begin position="152"/>
        <end position="173"/>
    </location>
</feature>
<dbReference type="PANTHER" id="PTHR23502:SF2">
    <property type="entry name" value="TRANSPORTER, PUTATIVE (AFU_ORTHOLOGUE AFUA_2G08910)-RELATED"/>
    <property type="match status" value="1"/>
</dbReference>
<evidence type="ECO:0000313" key="8">
    <source>
        <dbReference type="Proteomes" id="UP000027920"/>
    </source>
</evidence>
<dbReference type="HOGENOM" id="CLU_008455_13_7_1"/>
<name>A0A072PGM6_9EURO</name>
<feature type="domain" description="Major facilitator superfamily (MFS) profile" evidence="6">
    <location>
        <begin position="86"/>
        <end position="523"/>
    </location>
</feature>
<dbReference type="GeneID" id="25281301"/>
<keyword evidence="8" id="KW-1185">Reference proteome</keyword>
<dbReference type="InterPro" id="IPR011701">
    <property type="entry name" value="MFS"/>
</dbReference>
<feature type="transmembrane region" description="Helical" evidence="5">
    <location>
        <begin position="121"/>
        <end position="140"/>
    </location>
</feature>
<dbReference type="SUPFAM" id="SSF103473">
    <property type="entry name" value="MFS general substrate transporter"/>
    <property type="match status" value="1"/>
</dbReference>
<comment type="caution">
    <text evidence="7">The sequence shown here is derived from an EMBL/GenBank/DDBJ whole genome shotgun (WGS) entry which is preliminary data.</text>
</comment>
<dbReference type="RefSeq" id="XP_013261048.1">
    <property type="nucleotide sequence ID" value="XM_013405594.1"/>
</dbReference>
<dbReference type="InterPro" id="IPR036259">
    <property type="entry name" value="MFS_trans_sf"/>
</dbReference>
<proteinExistence type="predicted"/>